<dbReference type="CDD" id="cd00038">
    <property type="entry name" value="CAP_ED"/>
    <property type="match status" value="1"/>
</dbReference>
<dbReference type="SMART" id="SM00419">
    <property type="entry name" value="HTH_CRP"/>
    <property type="match status" value="1"/>
</dbReference>
<keyword evidence="3" id="KW-0804">Transcription</keyword>
<keyword evidence="1" id="KW-0805">Transcription regulation</keyword>
<dbReference type="InterPro" id="IPR050397">
    <property type="entry name" value="Env_Response_Regulators"/>
</dbReference>
<proteinExistence type="predicted"/>
<evidence type="ECO:0000259" key="5">
    <source>
        <dbReference type="PROSITE" id="PS51063"/>
    </source>
</evidence>
<evidence type="ECO:0000256" key="2">
    <source>
        <dbReference type="ARBA" id="ARBA00023125"/>
    </source>
</evidence>
<dbReference type="InterPro" id="IPR036390">
    <property type="entry name" value="WH_DNA-bd_sf"/>
</dbReference>
<dbReference type="SUPFAM" id="SSF46785">
    <property type="entry name" value="Winged helix' DNA-binding domain"/>
    <property type="match status" value="1"/>
</dbReference>
<dbReference type="Gene3D" id="1.10.10.10">
    <property type="entry name" value="Winged helix-like DNA-binding domain superfamily/Winged helix DNA-binding domain"/>
    <property type="match status" value="1"/>
</dbReference>
<dbReference type="Proteomes" id="UP001160519">
    <property type="component" value="Unassembled WGS sequence"/>
</dbReference>
<dbReference type="EMBL" id="JAQSDF010000057">
    <property type="protein sequence ID" value="MDI1232074.1"/>
    <property type="molecule type" value="Genomic_DNA"/>
</dbReference>
<evidence type="ECO:0000313" key="6">
    <source>
        <dbReference type="EMBL" id="MDI1232074.1"/>
    </source>
</evidence>
<feature type="domain" description="Cyclic nucleotide-binding" evidence="4">
    <location>
        <begin position="44"/>
        <end position="92"/>
    </location>
</feature>
<dbReference type="SUPFAM" id="SSF51206">
    <property type="entry name" value="cAMP-binding domain-like"/>
    <property type="match status" value="1"/>
</dbReference>
<feature type="domain" description="HTH crp-type" evidence="5">
    <location>
        <begin position="154"/>
        <end position="228"/>
    </location>
</feature>
<dbReference type="InterPro" id="IPR000595">
    <property type="entry name" value="cNMP-bd_dom"/>
</dbReference>
<dbReference type="PANTHER" id="PTHR24567:SF28">
    <property type="entry name" value="LISTERIOLYSIN REGULATORY PROTEIN"/>
    <property type="match status" value="1"/>
</dbReference>
<dbReference type="InterPro" id="IPR036388">
    <property type="entry name" value="WH-like_DNA-bd_sf"/>
</dbReference>
<name>A0AA43TJ03_9GAMM</name>
<reference evidence="6" key="1">
    <citation type="submission" date="2023-01" db="EMBL/GenBank/DDBJ databases">
        <title>Biogeochemical cycle of methane in antarctic sediments.</title>
        <authorList>
            <person name="Roldan D.M."/>
            <person name="Menes R.J."/>
        </authorList>
    </citation>
    <scope>NUCLEOTIDE SEQUENCE [LARGE SCALE GENOMIC DNA]</scope>
    <source>
        <strain evidence="6">K-2018 MAG008</strain>
    </source>
</reference>
<dbReference type="InterPro" id="IPR018490">
    <property type="entry name" value="cNMP-bd_dom_sf"/>
</dbReference>
<dbReference type="PROSITE" id="PS51063">
    <property type="entry name" value="HTH_CRP_2"/>
    <property type="match status" value="1"/>
</dbReference>
<comment type="caution">
    <text evidence="6">The sequence shown here is derived from an EMBL/GenBank/DDBJ whole genome shotgun (WGS) entry which is preliminary data.</text>
</comment>
<evidence type="ECO:0000259" key="4">
    <source>
        <dbReference type="PROSITE" id="PS50042"/>
    </source>
</evidence>
<accession>A0AA43TJ03</accession>
<gene>
    <name evidence="6" type="ORF">PSU93_13075</name>
</gene>
<dbReference type="InterPro" id="IPR014710">
    <property type="entry name" value="RmlC-like_jellyroll"/>
</dbReference>
<dbReference type="GO" id="GO:0003700">
    <property type="term" value="F:DNA-binding transcription factor activity"/>
    <property type="evidence" value="ECO:0007669"/>
    <property type="project" value="TreeGrafter"/>
</dbReference>
<protein>
    <submittedName>
        <fullName evidence="6">Crp/Fnr family transcriptional regulator</fullName>
    </submittedName>
</protein>
<dbReference type="GO" id="GO:0003677">
    <property type="term" value="F:DNA binding"/>
    <property type="evidence" value="ECO:0007669"/>
    <property type="project" value="UniProtKB-KW"/>
</dbReference>
<dbReference type="AlphaFoldDB" id="A0AA43TJ03"/>
<evidence type="ECO:0000313" key="7">
    <source>
        <dbReference type="Proteomes" id="UP001160519"/>
    </source>
</evidence>
<dbReference type="PROSITE" id="PS50042">
    <property type="entry name" value="CNMP_BINDING_3"/>
    <property type="match status" value="1"/>
</dbReference>
<sequence length="238" mass="27153">MNFRSNESAGLRYTCPQRGHCFCKSLLNISSNEFDGHAVKNLAFTAKQYLYRQGDMNHELFVLREGWVMLTRLSEDGKRQVFRSVLPGELLGFQQHLQGPAIYSAIALLDSAVCRVPNIVKTCSSQPEFGLSLASAEANDKMLTEKYLTNIIHRSARERIAFMVSELYHRLKRRHLNRGYTIQFPLKQEDIADTLGLTTIHVNRTLHALREDGLFEIHKHELTILDYDALCTLVGSEV</sequence>
<keyword evidence="7" id="KW-1185">Reference proteome</keyword>
<keyword evidence="2" id="KW-0238">DNA-binding</keyword>
<dbReference type="Pfam" id="PF00027">
    <property type="entry name" value="cNMP_binding"/>
    <property type="match status" value="1"/>
</dbReference>
<dbReference type="SMART" id="SM00100">
    <property type="entry name" value="cNMP"/>
    <property type="match status" value="1"/>
</dbReference>
<dbReference type="PANTHER" id="PTHR24567">
    <property type="entry name" value="CRP FAMILY TRANSCRIPTIONAL REGULATORY PROTEIN"/>
    <property type="match status" value="1"/>
</dbReference>
<evidence type="ECO:0000256" key="1">
    <source>
        <dbReference type="ARBA" id="ARBA00023015"/>
    </source>
</evidence>
<organism evidence="6 7">
    <name type="scientific">Candidatus Methylobacter titanis</name>
    <dbReference type="NCBI Taxonomy" id="3053457"/>
    <lineage>
        <taxon>Bacteria</taxon>
        <taxon>Pseudomonadati</taxon>
        <taxon>Pseudomonadota</taxon>
        <taxon>Gammaproteobacteria</taxon>
        <taxon>Methylococcales</taxon>
        <taxon>Methylococcaceae</taxon>
        <taxon>Methylobacter</taxon>
    </lineage>
</organism>
<dbReference type="GO" id="GO:0005829">
    <property type="term" value="C:cytosol"/>
    <property type="evidence" value="ECO:0007669"/>
    <property type="project" value="TreeGrafter"/>
</dbReference>
<dbReference type="Pfam" id="PF13545">
    <property type="entry name" value="HTH_Crp_2"/>
    <property type="match status" value="1"/>
</dbReference>
<dbReference type="Gene3D" id="2.60.120.10">
    <property type="entry name" value="Jelly Rolls"/>
    <property type="match status" value="1"/>
</dbReference>
<dbReference type="InterPro" id="IPR012318">
    <property type="entry name" value="HTH_CRP"/>
</dbReference>
<evidence type="ECO:0000256" key="3">
    <source>
        <dbReference type="ARBA" id="ARBA00023163"/>
    </source>
</evidence>